<protein>
    <submittedName>
        <fullName evidence="1">Uncharacterized protein</fullName>
    </submittedName>
</protein>
<proteinExistence type="predicted"/>
<sequence length="39" mass="4333">MRGGGAVEGARKTNIITPTKCVGVNYRDIYLYSRSRNNT</sequence>
<name>D1P6F2_9GAMM</name>
<reference evidence="1" key="1">
    <citation type="submission" date="2009-12" db="EMBL/GenBank/DDBJ databases">
        <authorList>
            <person name="Weinstock G."/>
            <person name="Sodergren E."/>
            <person name="Clifton S."/>
            <person name="Fulton L."/>
            <person name="Fulton B."/>
            <person name="Courtney L."/>
            <person name="Fronick C."/>
            <person name="Harrison M."/>
            <person name="Strong C."/>
            <person name="Farmer C."/>
            <person name="Delahaunty K."/>
            <person name="Markovic C."/>
            <person name="Hall O."/>
            <person name="Minx P."/>
            <person name="Tomlinson C."/>
            <person name="Mitreva M."/>
            <person name="Nelson J."/>
            <person name="Hou S."/>
            <person name="Wollam A."/>
            <person name="Pepin K.H."/>
            <person name="Johnson M."/>
            <person name="Bhonagiri V."/>
            <person name="Nash W.E."/>
            <person name="Warren W."/>
            <person name="Chinwalla A."/>
            <person name="Mardis E.R."/>
            <person name="Wilson R.K."/>
        </authorList>
    </citation>
    <scope>NUCLEOTIDE SEQUENCE [LARGE SCALE GENOMIC DNA]</scope>
    <source>
        <strain evidence="1">DSM 4541</strain>
    </source>
</reference>
<comment type="caution">
    <text evidence="1">The sequence shown here is derived from an EMBL/GenBank/DDBJ whole genome shotgun (WGS) entry which is preliminary data.</text>
</comment>
<dbReference type="Proteomes" id="UP000005512">
    <property type="component" value="Unassembled WGS sequence"/>
</dbReference>
<dbReference type="STRING" id="500637.PROVRUST_07874"/>
<organism evidence="1 2">
    <name type="scientific">Providencia rustigianii DSM 4541</name>
    <dbReference type="NCBI Taxonomy" id="500637"/>
    <lineage>
        <taxon>Bacteria</taxon>
        <taxon>Pseudomonadati</taxon>
        <taxon>Pseudomonadota</taxon>
        <taxon>Gammaproteobacteria</taxon>
        <taxon>Enterobacterales</taxon>
        <taxon>Morganellaceae</taxon>
        <taxon>Providencia</taxon>
    </lineage>
</organism>
<keyword evidence="2" id="KW-1185">Reference proteome</keyword>
<gene>
    <name evidence="1" type="ORF">PROVRUST_07874</name>
</gene>
<dbReference type="HOGENOM" id="CLU_3315368_0_0_6"/>
<evidence type="ECO:0000313" key="2">
    <source>
        <dbReference type="Proteomes" id="UP000005512"/>
    </source>
</evidence>
<dbReference type="EMBL" id="ABXV02000043">
    <property type="protein sequence ID" value="EFB70994.1"/>
    <property type="molecule type" value="Genomic_DNA"/>
</dbReference>
<dbReference type="AlphaFoldDB" id="D1P6F2"/>
<evidence type="ECO:0000313" key="1">
    <source>
        <dbReference type="EMBL" id="EFB70994.1"/>
    </source>
</evidence>
<accession>D1P6F2</accession>